<dbReference type="EMBL" id="SBJO01000050">
    <property type="protein sequence ID" value="KAF9763887.1"/>
    <property type="molecule type" value="Genomic_DNA"/>
</dbReference>
<dbReference type="OrthoDB" id="2190279at2759"/>
<organism evidence="1 2">
    <name type="scientific">Nosema granulosis</name>
    <dbReference type="NCBI Taxonomy" id="83296"/>
    <lineage>
        <taxon>Eukaryota</taxon>
        <taxon>Fungi</taxon>
        <taxon>Fungi incertae sedis</taxon>
        <taxon>Microsporidia</taxon>
        <taxon>Nosematidae</taxon>
        <taxon>Nosema</taxon>
    </lineage>
</organism>
<evidence type="ECO:0000313" key="2">
    <source>
        <dbReference type="Proteomes" id="UP000740883"/>
    </source>
</evidence>
<accession>A0A9P6GZU4</accession>
<dbReference type="Gene3D" id="2.130.10.10">
    <property type="entry name" value="YVTN repeat-like/Quinoprotein amine dehydrogenase"/>
    <property type="match status" value="1"/>
</dbReference>
<dbReference type="SUPFAM" id="SSF50998">
    <property type="entry name" value="Quinoprotein alcohol dehydrogenase-like"/>
    <property type="match status" value="1"/>
</dbReference>
<dbReference type="AlphaFoldDB" id="A0A9P6GZU4"/>
<dbReference type="InterPro" id="IPR015943">
    <property type="entry name" value="WD40/YVTN_repeat-like_dom_sf"/>
</dbReference>
<name>A0A9P6GZU4_9MICR</name>
<reference evidence="1 2" key="1">
    <citation type="journal article" date="2020" name="Genome Biol. Evol.">
        <title>Comparative genomics of strictly vertically transmitted, feminizing microsporidia endosymbionts of amphipod crustaceans.</title>
        <authorList>
            <person name="Cormier A."/>
            <person name="Chebbi M.A."/>
            <person name="Giraud I."/>
            <person name="Wattier R."/>
            <person name="Teixeira M."/>
            <person name="Gilbert C."/>
            <person name="Rigaud T."/>
            <person name="Cordaux R."/>
        </authorList>
    </citation>
    <scope>NUCLEOTIDE SEQUENCE [LARGE SCALE GENOMIC DNA]</scope>
    <source>
        <strain evidence="1 2">Ou3-Ou53</strain>
    </source>
</reference>
<dbReference type="Proteomes" id="UP000740883">
    <property type="component" value="Unassembled WGS sequence"/>
</dbReference>
<gene>
    <name evidence="1" type="primary">IPI3</name>
    <name evidence="1" type="ORF">NGRA_0973</name>
</gene>
<sequence length="281" mass="31281">MKSLSDNFKSTLLVHLKTKSNFQLDSTNILQTTNLSAWSRGRILVELEDGLKTYRIKPFSKISQVELKEKIEDILFVGDTFVFLSDSVLCISTEKETKRIPGDYKGVKLLEVGEFLGLKYPNKLELLKDGLVCYTFSGDLAFSSYNVLLVSSGFLLSIFVDFTKKLEVNLPLLPTSLSVDSFFCRIYCGTSSGDILCINLDGSPSSTLSYHKSRIVSLSHSFCNRFLYSADSTGVIGVWDCETGVIIDKVETGTEILCLKTSLTDSIEKIELPLILKSNIK</sequence>
<proteinExistence type="predicted"/>
<evidence type="ECO:0000313" key="1">
    <source>
        <dbReference type="EMBL" id="KAF9763887.1"/>
    </source>
</evidence>
<comment type="caution">
    <text evidence="1">The sequence shown here is derived from an EMBL/GenBank/DDBJ whole genome shotgun (WGS) entry which is preliminary data.</text>
</comment>
<keyword evidence="2" id="KW-1185">Reference proteome</keyword>
<protein>
    <submittedName>
        <fullName evidence="1">Pre-rRNA-processing protein IPI3</fullName>
    </submittedName>
</protein>
<dbReference type="InterPro" id="IPR011047">
    <property type="entry name" value="Quinoprotein_ADH-like_sf"/>
</dbReference>